<dbReference type="KEGG" id="dvi:26531266"/>
<reference evidence="2 3" key="1">
    <citation type="journal article" date="2007" name="Nature">
        <title>Evolution of genes and genomes on the Drosophila phylogeny.</title>
        <authorList>
            <consortium name="Drosophila 12 Genomes Consortium"/>
            <person name="Clark A.G."/>
            <person name="Eisen M.B."/>
            <person name="Smith D.R."/>
            <person name="Bergman C.M."/>
            <person name="Oliver B."/>
            <person name="Markow T.A."/>
            <person name="Kaufman T.C."/>
            <person name="Kellis M."/>
            <person name="Gelbart W."/>
            <person name="Iyer V.N."/>
            <person name="Pollard D.A."/>
            <person name="Sackton T.B."/>
            <person name="Larracuente A.M."/>
            <person name="Singh N.D."/>
            <person name="Abad J.P."/>
            <person name="Abt D.N."/>
            <person name="Adryan B."/>
            <person name="Aguade M."/>
            <person name="Akashi H."/>
            <person name="Anderson W.W."/>
            <person name="Aquadro C.F."/>
            <person name="Ardell D.H."/>
            <person name="Arguello R."/>
            <person name="Artieri C.G."/>
            <person name="Barbash D.A."/>
            <person name="Barker D."/>
            <person name="Barsanti P."/>
            <person name="Batterham P."/>
            <person name="Batzoglou S."/>
            <person name="Begun D."/>
            <person name="Bhutkar A."/>
            <person name="Blanco E."/>
            <person name="Bosak S.A."/>
            <person name="Bradley R.K."/>
            <person name="Brand A.D."/>
            <person name="Brent M.R."/>
            <person name="Brooks A.N."/>
            <person name="Brown R.H."/>
            <person name="Butlin R.K."/>
            <person name="Caggese C."/>
            <person name="Calvi B.R."/>
            <person name="Bernardo de Carvalho A."/>
            <person name="Caspi A."/>
            <person name="Castrezana S."/>
            <person name="Celniker S.E."/>
            <person name="Chang J.L."/>
            <person name="Chapple C."/>
            <person name="Chatterji S."/>
            <person name="Chinwalla A."/>
            <person name="Civetta A."/>
            <person name="Clifton S.W."/>
            <person name="Comeron J.M."/>
            <person name="Costello J.C."/>
            <person name="Coyne J.A."/>
            <person name="Daub J."/>
            <person name="David R.G."/>
            <person name="Delcher A.L."/>
            <person name="Delehaunty K."/>
            <person name="Do C.B."/>
            <person name="Ebling H."/>
            <person name="Edwards K."/>
            <person name="Eickbush T."/>
            <person name="Evans J.D."/>
            <person name="Filipski A."/>
            <person name="Findeiss S."/>
            <person name="Freyhult E."/>
            <person name="Fulton L."/>
            <person name="Fulton R."/>
            <person name="Garcia A.C."/>
            <person name="Gardiner A."/>
            <person name="Garfield D.A."/>
            <person name="Garvin B.E."/>
            <person name="Gibson G."/>
            <person name="Gilbert D."/>
            <person name="Gnerre S."/>
            <person name="Godfrey J."/>
            <person name="Good R."/>
            <person name="Gotea V."/>
            <person name="Gravely B."/>
            <person name="Greenberg A.J."/>
            <person name="Griffiths-Jones S."/>
            <person name="Gross S."/>
            <person name="Guigo R."/>
            <person name="Gustafson E.A."/>
            <person name="Haerty W."/>
            <person name="Hahn M.W."/>
            <person name="Halligan D.L."/>
            <person name="Halpern A.L."/>
            <person name="Halter G.M."/>
            <person name="Han M.V."/>
            <person name="Heger A."/>
            <person name="Hillier L."/>
            <person name="Hinrichs A.S."/>
            <person name="Holmes I."/>
            <person name="Hoskins R.A."/>
            <person name="Hubisz M.J."/>
            <person name="Hultmark D."/>
            <person name="Huntley M.A."/>
            <person name="Jaffe D.B."/>
            <person name="Jagadeeshan S."/>
            <person name="Jeck W.R."/>
            <person name="Johnson J."/>
            <person name="Jones C.D."/>
            <person name="Jordan W.C."/>
            <person name="Karpen G.H."/>
            <person name="Kataoka E."/>
            <person name="Keightley P.D."/>
            <person name="Kheradpour P."/>
            <person name="Kirkness E.F."/>
            <person name="Koerich L.B."/>
            <person name="Kristiansen K."/>
            <person name="Kudrna D."/>
            <person name="Kulathinal R.J."/>
            <person name="Kumar S."/>
            <person name="Kwok R."/>
            <person name="Lander E."/>
            <person name="Langley C.H."/>
            <person name="Lapoint R."/>
            <person name="Lazzaro B.P."/>
            <person name="Lee S.J."/>
            <person name="Levesque L."/>
            <person name="Li R."/>
            <person name="Lin C.F."/>
            <person name="Lin M.F."/>
            <person name="Lindblad-Toh K."/>
            <person name="Llopart A."/>
            <person name="Long M."/>
            <person name="Low L."/>
            <person name="Lozovsky E."/>
            <person name="Lu J."/>
            <person name="Luo M."/>
            <person name="Machado C.A."/>
            <person name="Makalowski W."/>
            <person name="Marzo M."/>
            <person name="Matsuda M."/>
            <person name="Matzkin L."/>
            <person name="McAllister B."/>
            <person name="McBride C.S."/>
            <person name="McKernan B."/>
            <person name="McKernan K."/>
            <person name="Mendez-Lago M."/>
            <person name="Minx P."/>
            <person name="Mollenhauer M.U."/>
            <person name="Montooth K."/>
            <person name="Mount S.M."/>
            <person name="Mu X."/>
            <person name="Myers E."/>
            <person name="Negre B."/>
            <person name="Newfeld S."/>
            <person name="Nielsen R."/>
            <person name="Noor M.A."/>
            <person name="O'Grady P."/>
            <person name="Pachter L."/>
            <person name="Papaceit M."/>
            <person name="Parisi M.J."/>
            <person name="Parisi M."/>
            <person name="Parts L."/>
            <person name="Pedersen J.S."/>
            <person name="Pesole G."/>
            <person name="Phillippy A.M."/>
            <person name="Ponting C.P."/>
            <person name="Pop M."/>
            <person name="Porcelli D."/>
            <person name="Powell J.R."/>
            <person name="Prohaska S."/>
            <person name="Pruitt K."/>
            <person name="Puig M."/>
            <person name="Quesneville H."/>
            <person name="Ram K.R."/>
            <person name="Rand D."/>
            <person name="Rasmussen M.D."/>
            <person name="Reed L.K."/>
            <person name="Reenan R."/>
            <person name="Reily A."/>
            <person name="Remington K.A."/>
            <person name="Rieger T.T."/>
            <person name="Ritchie M.G."/>
            <person name="Robin C."/>
            <person name="Rogers Y.H."/>
            <person name="Rohde C."/>
            <person name="Rozas J."/>
            <person name="Rubenfield M.J."/>
            <person name="Ruiz A."/>
            <person name="Russo S."/>
            <person name="Salzberg S.L."/>
            <person name="Sanchez-Gracia A."/>
            <person name="Saranga D.J."/>
            <person name="Sato H."/>
            <person name="Schaeffer S.W."/>
            <person name="Schatz M.C."/>
            <person name="Schlenke T."/>
            <person name="Schwartz R."/>
            <person name="Segarra C."/>
            <person name="Singh R.S."/>
            <person name="Sirot L."/>
            <person name="Sirota M."/>
            <person name="Sisneros N.B."/>
            <person name="Smith C.D."/>
            <person name="Smith T.F."/>
            <person name="Spieth J."/>
            <person name="Stage D.E."/>
            <person name="Stark A."/>
            <person name="Stephan W."/>
            <person name="Strausberg R.L."/>
            <person name="Strempel S."/>
            <person name="Sturgill D."/>
            <person name="Sutton G."/>
            <person name="Sutton G.G."/>
            <person name="Tao W."/>
            <person name="Teichmann S."/>
            <person name="Tobari Y.N."/>
            <person name="Tomimura Y."/>
            <person name="Tsolas J.M."/>
            <person name="Valente V.L."/>
            <person name="Venter E."/>
            <person name="Venter J.C."/>
            <person name="Vicario S."/>
            <person name="Vieira F.G."/>
            <person name="Vilella A.J."/>
            <person name="Villasante A."/>
            <person name="Walenz B."/>
            <person name="Wang J."/>
            <person name="Wasserman M."/>
            <person name="Watts T."/>
            <person name="Wilson D."/>
            <person name="Wilson R.K."/>
            <person name="Wing R.A."/>
            <person name="Wolfner M.F."/>
            <person name="Wong A."/>
            <person name="Wong G.K."/>
            <person name="Wu C.I."/>
            <person name="Wu G."/>
            <person name="Yamamoto D."/>
            <person name="Yang H.P."/>
            <person name="Yang S.P."/>
            <person name="Yorke J.A."/>
            <person name="Yoshida K."/>
            <person name="Zdobnov E."/>
            <person name="Zhang P."/>
            <person name="Zhang Y."/>
            <person name="Zimin A.V."/>
            <person name="Baldwin J."/>
            <person name="Abdouelleil A."/>
            <person name="Abdulkadir J."/>
            <person name="Abebe A."/>
            <person name="Abera B."/>
            <person name="Abreu J."/>
            <person name="Acer S.C."/>
            <person name="Aftuck L."/>
            <person name="Alexander A."/>
            <person name="An P."/>
            <person name="Anderson E."/>
            <person name="Anderson S."/>
            <person name="Arachi H."/>
            <person name="Azer M."/>
            <person name="Bachantsang P."/>
            <person name="Barry A."/>
            <person name="Bayul T."/>
            <person name="Berlin A."/>
            <person name="Bessette D."/>
            <person name="Bloom T."/>
            <person name="Blye J."/>
            <person name="Boguslavskiy L."/>
            <person name="Bonnet C."/>
            <person name="Boukhgalter B."/>
            <person name="Bourzgui I."/>
            <person name="Brown A."/>
            <person name="Cahill P."/>
            <person name="Channer S."/>
            <person name="Cheshatsang Y."/>
            <person name="Chuda L."/>
            <person name="Citroen M."/>
            <person name="Collymore A."/>
            <person name="Cooke P."/>
            <person name="Costello M."/>
            <person name="D'Aco K."/>
            <person name="Daza R."/>
            <person name="De Haan G."/>
            <person name="DeGray S."/>
            <person name="DeMaso C."/>
            <person name="Dhargay N."/>
            <person name="Dooley K."/>
            <person name="Dooley E."/>
            <person name="Doricent M."/>
            <person name="Dorje P."/>
            <person name="Dorjee K."/>
            <person name="Dupes A."/>
            <person name="Elong R."/>
            <person name="Falk J."/>
            <person name="Farina A."/>
            <person name="Faro S."/>
            <person name="Ferguson D."/>
            <person name="Fisher S."/>
            <person name="Foley C.D."/>
            <person name="Franke A."/>
            <person name="Friedrich D."/>
            <person name="Gadbois L."/>
            <person name="Gearin G."/>
            <person name="Gearin C.R."/>
            <person name="Giannoukos G."/>
            <person name="Goode T."/>
            <person name="Graham J."/>
            <person name="Grandbois E."/>
            <person name="Grewal S."/>
            <person name="Gyaltsen K."/>
            <person name="Hafez N."/>
            <person name="Hagos B."/>
            <person name="Hall J."/>
            <person name="Henson C."/>
            <person name="Hollinger A."/>
            <person name="Honan T."/>
            <person name="Huard M.D."/>
            <person name="Hughes L."/>
            <person name="Hurhula B."/>
            <person name="Husby M.E."/>
            <person name="Kamat A."/>
            <person name="Kanga B."/>
            <person name="Kashin S."/>
            <person name="Khazanovich D."/>
            <person name="Kisner P."/>
            <person name="Lance K."/>
            <person name="Lara M."/>
            <person name="Lee W."/>
            <person name="Lennon N."/>
            <person name="Letendre F."/>
            <person name="LeVine R."/>
            <person name="Lipovsky A."/>
            <person name="Liu X."/>
            <person name="Liu J."/>
            <person name="Liu S."/>
            <person name="Lokyitsang T."/>
            <person name="Lokyitsang Y."/>
            <person name="Lubonja R."/>
            <person name="Lui A."/>
            <person name="MacDonald P."/>
            <person name="Magnisalis V."/>
            <person name="Maru K."/>
            <person name="Matthews C."/>
            <person name="McCusker W."/>
            <person name="McDonough S."/>
            <person name="Mehta T."/>
            <person name="Meldrim J."/>
            <person name="Meneus L."/>
            <person name="Mihai O."/>
            <person name="Mihalev A."/>
            <person name="Mihova T."/>
            <person name="Mittelman R."/>
            <person name="Mlenga V."/>
            <person name="Montmayeur A."/>
            <person name="Mulrain L."/>
            <person name="Navidi A."/>
            <person name="Naylor J."/>
            <person name="Negash T."/>
            <person name="Nguyen T."/>
            <person name="Nguyen N."/>
            <person name="Nicol R."/>
            <person name="Norbu C."/>
            <person name="Norbu N."/>
            <person name="Novod N."/>
            <person name="O'Neill B."/>
            <person name="Osman S."/>
            <person name="Markiewicz E."/>
            <person name="Oyono O.L."/>
            <person name="Patti C."/>
            <person name="Phunkhang P."/>
            <person name="Pierre F."/>
            <person name="Priest M."/>
            <person name="Raghuraman S."/>
            <person name="Rege F."/>
            <person name="Reyes R."/>
            <person name="Rise C."/>
            <person name="Rogov P."/>
            <person name="Ross K."/>
            <person name="Ryan E."/>
            <person name="Settipalli S."/>
            <person name="Shea T."/>
            <person name="Sherpa N."/>
            <person name="Shi L."/>
            <person name="Shih D."/>
            <person name="Sparrow T."/>
            <person name="Spaulding J."/>
            <person name="Stalker J."/>
            <person name="Stange-Thomann N."/>
            <person name="Stavropoulos S."/>
            <person name="Stone C."/>
            <person name="Strader C."/>
            <person name="Tesfaye S."/>
            <person name="Thomson T."/>
            <person name="Thoulutsang Y."/>
            <person name="Thoulutsang D."/>
            <person name="Topham K."/>
            <person name="Topping I."/>
            <person name="Tsamla T."/>
            <person name="Vassiliev H."/>
            <person name="Vo A."/>
            <person name="Wangchuk T."/>
            <person name="Wangdi T."/>
            <person name="Weiand M."/>
            <person name="Wilkinson J."/>
            <person name="Wilson A."/>
            <person name="Yadav S."/>
            <person name="Young G."/>
            <person name="Yu Q."/>
            <person name="Zembek L."/>
            <person name="Zhong D."/>
            <person name="Zimmer A."/>
            <person name="Zwirko Z."/>
            <person name="Jaffe D.B."/>
            <person name="Alvarez P."/>
            <person name="Brockman W."/>
            <person name="Butler J."/>
            <person name="Chin C."/>
            <person name="Gnerre S."/>
            <person name="Grabherr M."/>
            <person name="Kleber M."/>
            <person name="Mauceli E."/>
            <person name="MacCallum I."/>
        </authorList>
    </citation>
    <scope>NUCLEOTIDE SEQUENCE [LARGE SCALE GENOMIC DNA]</scope>
    <source>
        <strain evidence="3">Tucson 15010-1051.87</strain>
    </source>
</reference>
<feature type="transmembrane region" description="Helical" evidence="1">
    <location>
        <begin position="78"/>
        <end position="99"/>
    </location>
</feature>
<organism evidence="2 3">
    <name type="scientific">Drosophila virilis</name>
    <name type="common">Fruit fly</name>
    <dbReference type="NCBI Taxonomy" id="7244"/>
    <lineage>
        <taxon>Eukaryota</taxon>
        <taxon>Metazoa</taxon>
        <taxon>Ecdysozoa</taxon>
        <taxon>Arthropoda</taxon>
        <taxon>Hexapoda</taxon>
        <taxon>Insecta</taxon>
        <taxon>Pterygota</taxon>
        <taxon>Neoptera</taxon>
        <taxon>Endopterygota</taxon>
        <taxon>Diptera</taxon>
        <taxon>Brachycera</taxon>
        <taxon>Muscomorpha</taxon>
        <taxon>Ephydroidea</taxon>
        <taxon>Drosophilidae</taxon>
        <taxon>Drosophila</taxon>
    </lineage>
</organism>
<evidence type="ECO:0000256" key="1">
    <source>
        <dbReference type="SAM" id="Phobius"/>
    </source>
</evidence>
<keyword evidence="1" id="KW-0812">Transmembrane</keyword>
<evidence type="ECO:0000313" key="3">
    <source>
        <dbReference type="Proteomes" id="UP000008792"/>
    </source>
</evidence>
<gene>
    <name evidence="2" type="primary">Dvir\GJ26496</name>
    <name evidence="2" type="ORF">Dvir_GJ26496</name>
</gene>
<dbReference type="Proteomes" id="UP000008792">
    <property type="component" value="Unassembled WGS sequence"/>
</dbReference>
<name>A0A0Q9W6C3_DROVI</name>
<accession>A0A0Q9W6C3</accession>
<feature type="transmembrane region" description="Helical" evidence="1">
    <location>
        <begin position="20"/>
        <end position="38"/>
    </location>
</feature>
<dbReference type="OrthoDB" id="7866960at2759"/>
<dbReference type="InParanoid" id="A0A0Q9W6C3"/>
<protein>
    <submittedName>
        <fullName evidence="2">Uncharacterized protein</fullName>
    </submittedName>
</protein>
<feature type="transmembrane region" description="Helical" evidence="1">
    <location>
        <begin position="50"/>
        <end position="72"/>
    </location>
</feature>
<dbReference type="EMBL" id="CH940648">
    <property type="protein sequence ID" value="KRF80456.1"/>
    <property type="molecule type" value="Genomic_DNA"/>
</dbReference>
<dbReference type="AlphaFoldDB" id="A0A0Q9W6C3"/>
<evidence type="ECO:0000313" key="2">
    <source>
        <dbReference type="EMBL" id="KRF80456.1"/>
    </source>
</evidence>
<sequence length="142" mass="16137">MGMSLLSIPFFISDQRGLLKIVLSVQLTATVALIYGVLRAHAQHKAKFLLFWLGISSAFFTALLYANLFKFLDHGWNYFFYYIDNYLCLLPAAGVAYMMHIIYKDYVELTLGAVTELKQPPPYDGSADKIDISVKTESTRCY</sequence>
<proteinExistence type="predicted"/>
<keyword evidence="1" id="KW-0472">Membrane</keyword>
<keyword evidence="3" id="KW-1185">Reference proteome</keyword>
<keyword evidence="1" id="KW-1133">Transmembrane helix</keyword>